<dbReference type="OrthoDB" id="7277848at2"/>
<dbReference type="Proteomes" id="UP000298631">
    <property type="component" value="Plasmid unnamed1"/>
</dbReference>
<dbReference type="KEGG" id="pseb:EOK75_18900"/>
<keyword evidence="1" id="KW-0614">Plasmid</keyword>
<accession>A0A4P8ELR4</accession>
<reference evidence="1 2" key="1">
    <citation type="submission" date="2019-05" db="EMBL/GenBank/DDBJ databases">
        <title>Pseudorhodobacter turbinis sp. nov., isolated from the gut of the Korean turban shell.</title>
        <authorList>
            <person name="Jeong Y.-S."/>
            <person name="Kang W.-R."/>
            <person name="Bae J.-W."/>
        </authorList>
    </citation>
    <scope>NUCLEOTIDE SEQUENCE [LARGE SCALE GENOMIC DNA]</scope>
    <source>
        <strain evidence="1 2">S12M18</strain>
        <plasmid evidence="1 2">unnamed1</plasmid>
    </source>
</reference>
<evidence type="ECO:0000313" key="2">
    <source>
        <dbReference type="Proteomes" id="UP000298631"/>
    </source>
</evidence>
<evidence type="ECO:0008006" key="3">
    <source>
        <dbReference type="Google" id="ProtNLM"/>
    </source>
</evidence>
<keyword evidence="2" id="KW-1185">Reference proteome</keyword>
<proteinExistence type="predicted"/>
<name>A0A4P8ELR4_9RHOB</name>
<evidence type="ECO:0000313" key="1">
    <source>
        <dbReference type="EMBL" id="QCO57755.1"/>
    </source>
</evidence>
<organism evidence="1 2">
    <name type="scientific">Pseudorhodobacter turbinis</name>
    <dbReference type="NCBI Taxonomy" id="2500533"/>
    <lineage>
        <taxon>Bacteria</taxon>
        <taxon>Pseudomonadati</taxon>
        <taxon>Pseudomonadota</taxon>
        <taxon>Alphaproteobacteria</taxon>
        <taxon>Rhodobacterales</taxon>
        <taxon>Paracoccaceae</taxon>
        <taxon>Pseudorhodobacter</taxon>
    </lineage>
</organism>
<dbReference type="EMBL" id="CP039965">
    <property type="protein sequence ID" value="QCO57755.1"/>
    <property type="molecule type" value="Genomic_DNA"/>
</dbReference>
<gene>
    <name evidence="1" type="ORF">EOK75_18900</name>
</gene>
<geneLocation type="plasmid" evidence="1 2">
    <name>unnamed1</name>
</geneLocation>
<dbReference type="AlphaFoldDB" id="A0A4P8ELR4"/>
<protein>
    <recommendedName>
        <fullName evidence="3">Recombinase domain-containing protein</fullName>
    </recommendedName>
</protein>
<sequence length="62" mass="7110">MITALRSGPSTIMGNWKRGTGILNNELYVGKLLWNRQAYIKDPDGVVAQVRRRRIHFANPCR</sequence>